<organism evidence="2 3">
    <name type="scientific">Saccharata proteae CBS 121410</name>
    <dbReference type="NCBI Taxonomy" id="1314787"/>
    <lineage>
        <taxon>Eukaryota</taxon>
        <taxon>Fungi</taxon>
        <taxon>Dikarya</taxon>
        <taxon>Ascomycota</taxon>
        <taxon>Pezizomycotina</taxon>
        <taxon>Dothideomycetes</taxon>
        <taxon>Dothideomycetes incertae sedis</taxon>
        <taxon>Botryosphaeriales</taxon>
        <taxon>Saccharataceae</taxon>
        <taxon>Saccharata</taxon>
    </lineage>
</organism>
<dbReference type="EMBL" id="ML978715">
    <property type="protein sequence ID" value="KAF2088805.1"/>
    <property type="molecule type" value="Genomic_DNA"/>
</dbReference>
<evidence type="ECO:0000259" key="1">
    <source>
        <dbReference type="Pfam" id="PF17111"/>
    </source>
</evidence>
<sequence length="154" mass="17143">MAASFEFSAGDFIAGINILIESINAIKDSAGSSAQFIGLNRELYGLERALLEVNALEIDASQASQYAAIKQTVAHCQEAVDVFMRKIKKYQPTLRVGGSANKWRDTLHKIEWRLFRKEDIEEMHGVLATHTAAITMGLVVLQTYVKPCFPITRL</sequence>
<dbReference type="Pfam" id="PF17111">
    <property type="entry name" value="PigL_N"/>
    <property type="match status" value="1"/>
</dbReference>
<dbReference type="OrthoDB" id="3045089at2759"/>
<feature type="domain" description="Azaphilone pigments biosynthesis cluster protein L N-terminal" evidence="1">
    <location>
        <begin position="26"/>
        <end position="139"/>
    </location>
</feature>
<reference evidence="2" key="1">
    <citation type="journal article" date="2020" name="Stud. Mycol.">
        <title>101 Dothideomycetes genomes: a test case for predicting lifestyles and emergence of pathogens.</title>
        <authorList>
            <person name="Haridas S."/>
            <person name="Albert R."/>
            <person name="Binder M."/>
            <person name="Bloem J."/>
            <person name="Labutti K."/>
            <person name="Salamov A."/>
            <person name="Andreopoulos B."/>
            <person name="Baker S."/>
            <person name="Barry K."/>
            <person name="Bills G."/>
            <person name="Bluhm B."/>
            <person name="Cannon C."/>
            <person name="Castanera R."/>
            <person name="Culley D."/>
            <person name="Daum C."/>
            <person name="Ezra D."/>
            <person name="Gonzalez J."/>
            <person name="Henrissat B."/>
            <person name="Kuo A."/>
            <person name="Liang C."/>
            <person name="Lipzen A."/>
            <person name="Lutzoni F."/>
            <person name="Magnuson J."/>
            <person name="Mondo S."/>
            <person name="Nolan M."/>
            <person name="Ohm R."/>
            <person name="Pangilinan J."/>
            <person name="Park H.-J."/>
            <person name="Ramirez L."/>
            <person name="Alfaro M."/>
            <person name="Sun H."/>
            <person name="Tritt A."/>
            <person name="Yoshinaga Y."/>
            <person name="Zwiers L.-H."/>
            <person name="Turgeon B."/>
            <person name="Goodwin S."/>
            <person name="Spatafora J."/>
            <person name="Crous P."/>
            <person name="Grigoriev I."/>
        </authorList>
    </citation>
    <scope>NUCLEOTIDE SEQUENCE</scope>
    <source>
        <strain evidence="2">CBS 121410</strain>
    </source>
</reference>
<evidence type="ECO:0000313" key="3">
    <source>
        <dbReference type="Proteomes" id="UP000799776"/>
    </source>
</evidence>
<dbReference type="AlphaFoldDB" id="A0A6A5YAC0"/>
<proteinExistence type="predicted"/>
<accession>A0A6A5YAC0</accession>
<gene>
    <name evidence="2" type="ORF">K490DRAFT_38059</name>
</gene>
<dbReference type="InterPro" id="IPR031348">
    <property type="entry name" value="PigL_N"/>
</dbReference>
<name>A0A6A5YAC0_9PEZI</name>
<protein>
    <recommendedName>
        <fullName evidence="1">Azaphilone pigments biosynthesis cluster protein L N-terminal domain-containing protein</fullName>
    </recommendedName>
</protein>
<dbReference type="PANTHER" id="PTHR38886">
    <property type="entry name" value="SESA DOMAIN-CONTAINING PROTEIN"/>
    <property type="match status" value="1"/>
</dbReference>
<keyword evidence="3" id="KW-1185">Reference proteome</keyword>
<evidence type="ECO:0000313" key="2">
    <source>
        <dbReference type="EMBL" id="KAF2088805.1"/>
    </source>
</evidence>
<dbReference type="Proteomes" id="UP000799776">
    <property type="component" value="Unassembled WGS sequence"/>
</dbReference>
<dbReference type="PANTHER" id="PTHR38886:SF1">
    <property type="entry name" value="NACHT-NTPASE AND P-LOOP NTPASES N-TERMINAL DOMAIN-CONTAINING PROTEIN"/>
    <property type="match status" value="1"/>
</dbReference>